<gene>
    <name evidence="1" type="ORF">SCANT_v1c00850</name>
</gene>
<protein>
    <submittedName>
        <fullName evidence="1">Ribose/galactose ABC transporter substrate-binding protein</fullName>
    </submittedName>
</protein>
<dbReference type="PANTHER" id="PTHR34296:SF2">
    <property type="entry name" value="ABC TRANSPORTER GUANOSINE-BINDING PROTEIN NUPN"/>
    <property type="match status" value="1"/>
</dbReference>
<dbReference type="STRING" id="362837.SCANT_v1c00850"/>
<dbReference type="AlphaFoldDB" id="A0A0M4KDT9"/>
<dbReference type="InterPro" id="IPR050957">
    <property type="entry name" value="BMP_lipoprotein"/>
</dbReference>
<reference evidence="1 2" key="1">
    <citation type="journal article" date="2015" name="Genome Announc.">
        <title>Complete Genome Sequence of Spiroplasma cantharicola CC-1T (DSM 21588), a Bacterium Isolated from Soldier Beetle (Cantharis carolinus).</title>
        <authorList>
            <person name="Lo W.S."/>
            <person name="Liu P.Y."/>
            <person name="Kuo C.H."/>
        </authorList>
    </citation>
    <scope>NUCLEOTIDE SEQUENCE [LARGE SCALE GENOMIC DNA]</scope>
    <source>
        <strain evidence="1 2">CC-1</strain>
    </source>
</reference>
<dbReference type="PATRIC" id="fig|362837.3.peg.85"/>
<accession>A0A0M4KDT9</accession>
<organism evidence="1 2">
    <name type="scientific">Spiroplasma cantharicola</name>
    <dbReference type="NCBI Taxonomy" id="362837"/>
    <lineage>
        <taxon>Bacteria</taxon>
        <taxon>Bacillati</taxon>
        <taxon>Mycoplasmatota</taxon>
        <taxon>Mollicutes</taxon>
        <taxon>Entomoplasmatales</taxon>
        <taxon>Spiroplasmataceae</taxon>
        <taxon>Spiroplasma</taxon>
    </lineage>
</organism>
<dbReference type="Proteomes" id="UP000063919">
    <property type="component" value="Chromosome"/>
</dbReference>
<dbReference type="Gene3D" id="3.40.50.2300">
    <property type="match status" value="2"/>
</dbReference>
<evidence type="ECO:0000313" key="1">
    <source>
        <dbReference type="EMBL" id="ALD65995.1"/>
    </source>
</evidence>
<name>A0A0M4KDT9_9MOLU</name>
<keyword evidence="2" id="KW-1185">Reference proteome</keyword>
<dbReference type="RefSeq" id="WP_053945774.1">
    <property type="nucleotide sequence ID" value="NZ_CP012622.1"/>
</dbReference>
<dbReference type="PANTHER" id="PTHR34296">
    <property type="entry name" value="TRANSCRIPTIONAL ACTIVATOR PROTEIN MED"/>
    <property type="match status" value="1"/>
</dbReference>
<dbReference type="KEGG" id="scj:SCANT_v1c00850"/>
<proteinExistence type="predicted"/>
<dbReference type="OrthoDB" id="9769871at2"/>
<dbReference type="EMBL" id="CP012622">
    <property type="protein sequence ID" value="ALD65995.1"/>
    <property type="molecule type" value="Genomic_DNA"/>
</dbReference>
<evidence type="ECO:0000313" key="2">
    <source>
        <dbReference type="Proteomes" id="UP000063919"/>
    </source>
</evidence>
<sequence>MKKLLSGLMAGVVVCSSTSSLVSCSKLSAISEIYLVTDAGKISDKSFNESTFKAGNEFLQEVLQRKDWKISKIEPENSSSKVMKNQYRNARNNGAKIILLPGFHHAMPGEGENYAPQVMSEKGSTIFLDGESSATNEIGFSFRGDISGFYAGMSSIIWGLQQGNKYKEISLGSFGGISNPRAVDAFIVGYLAAIEVFNELKKTDEGKAKLKDFGLNDEAYAKKVKMTQSQFPNSPSDASWYSNSFQQGDGLVVSSTLMQNGANFIMPVAGPQTIDVVGLSKQKDGGDTVKVIGVDTNQAEAFPQNKNMFLTSAEKDLQNATIAGLAHTPYWIEKDIEVVGKTATYLKGKINLTEKNEETGKFESVEIDDEFPWSELEWKEGKVGRTLWVGGNMSAGGNNLATPELKEKILLIFEPDVLTQASIELFETIDNNAFEKSLINEKTIKAYADRILNGSAGGAF</sequence>
<dbReference type="PROSITE" id="PS51257">
    <property type="entry name" value="PROKAR_LIPOPROTEIN"/>
    <property type="match status" value="1"/>
</dbReference>